<evidence type="ECO:0000256" key="3">
    <source>
        <dbReference type="ARBA" id="ARBA00022553"/>
    </source>
</evidence>
<feature type="coiled-coil region" evidence="6">
    <location>
        <begin position="838"/>
        <end position="1163"/>
    </location>
</feature>
<keyword evidence="3" id="KW-0597">Phosphoprotein</keyword>
<evidence type="ECO:0000256" key="5">
    <source>
        <dbReference type="ARBA" id="ARBA00023212"/>
    </source>
</evidence>
<evidence type="ECO:0000313" key="9">
    <source>
        <dbReference type="EMBL" id="TFK29615.1"/>
    </source>
</evidence>
<dbReference type="EMBL" id="ML210148">
    <property type="protein sequence ID" value="TFK29615.1"/>
    <property type="molecule type" value="Genomic_DNA"/>
</dbReference>
<feature type="compositionally biased region" description="Low complexity" evidence="7">
    <location>
        <begin position="89"/>
        <end position="104"/>
    </location>
</feature>
<accession>A0A5C3LAD1</accession>
<dbReference type="GO" id="GO:0005737">
    <property type="term" value="C:cytoplasm"/>
    <property type="evidence" value="ECO:0007669"/>
    <property type="project" value="UniProtKB-ARBA"/>
</dbReference>
<feature type="coiled-coil region" evidence="6">
    <location>
        <begin position="279"/>
        <end position="672"/>
    </location>
</feature>
<evidence type="ECO:0000256" key="2">
    <source>
        <dbReference type="ARBA" id="ARBA00022490"/>
    </source>
</evidence>
<gene>
    <name evidence="9" type="ORF">FA15DRAFT_581743</name>
</gene>
<feature type="coiled-coil region" evidence="6">
    <location>
        <begin position="732"/>
        <end position="794"/>
    </location>
</feature>
<evidence type="ECO:0000256" key="7">
    <source>
        <dbReference type="SAM" id="MobiDB-lite"/>
    </source>
</evidence>
<protein>
    <recommendedName>
        <fullName evidence="8">Pericentrin/AKAP-450 centrosomal targeting domain-containing protein</fullName>
    </recommendedName>
</protein>
<feature type="coiled-coil region" evidence="6">
    <location>
        <begin position="206"/>
        <end position="237"/>
    </location>
</feature>
<reference evidence="9 10" key="1">
    <citation type="journal article" date="2019" name="Nat. Ecol. Evol.">
        <title>Megaphylogeny resolves global patterns of mushroom evolution.</title>
        <authorList>
            <person name="Varga T."/>
            <person name="Krizsan K."/>
            <person name="Foldi C."/>
            <person name="Dima B."/>
            <person name="Sanchez-Garcia M."/>
            <person name="Sanchez-Ramirez S."/>
            <person name="Szollosi G.J."/>
            <person name="Szarkandi J.G."/>
            <person name="Papp V."/>
            <person name="Albert L."/>
            <person name="Andreopoulos W."/>
            <person name="Angelini C."/>
            <person name="Antonin V."/>
            <person name="Barry K.W."/>
            <person name="Bougher N.L."/>
            <person name="Buchanan P."/>
            <person name="Buyck B."/>
            <person name="Bense V."/>
            <person name="Catcheside P."/>
            <person name="Chovatia M."/>
            <person name="Cooper J."/>
            <person name="Damon W."/>
            <person name="Desjardin D."/>
            <person name="Finy P."/>
            <person name="Geml J."/>
            <person name="Haridas S."/>
            <person name="Hughes K."/>
            <person name="Justo A."/>
            <person name="Karasinski D."/>
            <person name="Kautmanova I."/>
            <person name="Kiss B."/>
            <person name="Kocsube S."/>
            <person name="Kotiranta H."/>
            <person name="LaButti K.M."/>
            <person name="Lechner B.E."/>
            <person name="Liimatainen K."/>
            <person name="Lipzen A."/>
            <person name="Lukacs Z."/>
            <person name="Mihaltcheva S."/>
            <person name="Morgado L.N."/>
            <person name="Niskanen T."/>
            <person name="Noordeloos M.E."/>
            <person name="Ohm R.A."/>
            <person name="Ortiz-Santana B."/>
            <person name="Ovrebo C."/>
            <person name="Racz N."/>
            <person name="Riley R."/>
            <person name="Savchenko A."/>
            <person name="Shiryaev A."/>
            <person name="Soop K."/>
            <person name="Spirin V."/>
            <person name="Szebenyi C."/>
            <person name="Tomsovsky M."/>
            <person name="Tulloss R.E."/>
            <person name="Uehling J."/>
            <person name="Grigoriev I.V."/>
            <person name="Vagvolgyi C."/>
            <person name="Papp T."/>
            <person name="Martin F.M."/>
            <person name="Miettinen O."/>
            <person name="Hibbett D.S."/>
            <person name="Nagy L.G."/>
        </authorList>
    </citation>
    <scope>NUCLEOTIDE SEQUENCE [LARGE SCALE GENOMIC DNA]</scope>
    <source>
        <strain evidence="9 10">CBS 121175</strain>
    </source>
</reference>
<evidence type="ECO:0000256" key="1">
    <source>
        <dbReference type="ARBA" id="ARBA00004267"/>
    </source>
</evidence>
<dbReference type="STRING" id="230819.A0A5C3LAD1"/>
<feature type="region of interest" description="Disordered" evidence="7">
    <location>
        <begin position="1"/>
        <end position="38"/>
    </location>
</feature>
<feature type="region of interest" description="Disordered" evidence="7">
    <location>
        <begin position="817"/>
        <end position="836"/>
    </location>
</feature>
<organism evidence="9 10">
    <name type="scientific">Coprinopsis marcescibilis</name>
    <name type="common">Agaric fungus</name>
    <name type="synonym">Psathyrella marcescibilis</name>
    <dbReference type="NCBI Taxonomy" id="230819"/>
    <lineage>
        <taxon>Eukaryota</taxon>
        <taxon>Fungi</taxon>
        <taxon>Dikarya</taxon>
        <taxon>Basidiomycota</taxon>
        <taxon>Agaricomycotina</taxon>
        <taxon>Agaricomycetes</taxon>
        <taxon>Agaricomycetidae</taxon>
        <taxon>Agaricales</taxon>
        <taxon>Agaricineae</taxon>
        <taxon>Psathyrellaceae</taxon>
        <taxon>Coprinopsis</taxon>
    </lineage>
</organism>
<dbReference type="Gene3D" id="1.10.287.1490">
    <property type="match status" value="2"/>
</dbReference>
<keyword evidence="5" id="KW-0206">Cytoskeleton</keyword>
<keyword evidence="10" id="KW-1185">Reference proteome</keyword>
<dbReference type="Pfam" id="PF10495">
    <property type="entry name" value="PACT_coil_coil"/>
    <property type="match status" value="1"/>
</dbReference>
<feature type="compositionally biased region" description="Low complexity" evidence="7">
    <location>
        <begin position="130"/>
        <end position="143"/>
    </location>
</feature>
<dbReference type="InterPro" id="IPR019528">
    <property type="entry name" value="PACT_domain"/>
</dbReference>
<feature type="region of interest" description="Disordered" evidence="7">
    <location>
        <begin position="60"/>
        <end position="159"/>
    </location>
</feature>
<dbReference type="PANTHER" id="PTHR23159:SF31">
    <property type="entry name" value="CENTROSOME-ASSOCIATED PROTEIN CEP250 ISOFORM X1"/>
    <property type="match status" value="1"/>
</dbReference>
<dbReference type="SUPFAM" id="SSF57997">
    <property type="entry name" value="Tropomyosin"/>
    <property type="match status" value="1"/>
</dbReference>
<feature type="compositionally biased region" description="Low complexity" evidence="7">
    <location>
        <begin position="817"/>
        <end position="829"/>
    </location>
</feature>
<proteinExistence type="predicted"/>
<keyword evidence="2" id="KW-0963">Cytoplasm</keyword>
<name>A0A5C3LAD1_COPMA</name>
<dbReference type="Proteomes" id="UP000307440">
    <property type="component" value="Unassembled WGS sequence"/>
</dbReference>
<evidence type="ECO:0000256" key="6">
    <source>
        <dbReference type="SAM" id="Coils"/>
    </source>
</evidence>
<dbReference type="GO" id="GO:0005815">
    <property type="term" value="C:microtubule organizing center"/>
    <property type="evidence" value="ECO:0007669"/>
    <property type="project" value="UniProtKB-SubCell"/>
</dbReference>
<sequence length="1298" mass="146798">MTPTPAFPRPRARFDLPPPPDDLLQTPAPRNNFTENEDLVTPHTRRRSFLLSVINSTARPRIKMGTPHPHKLAPVTPSVAGSTPRTESGESASTASSGSGSAAAPAVRAPFPNVGLTPRPKAQVGRRLSHPLSQAISASSSGSNRKPWGTPAHLNSPYDGANDKASFVSTASSHDLTTHHRVNTSFDPSMGFGSAAQGHGVGRFNANKLNNYLHSLNRRLQEENENLLARMRDMEEEKFVALEVNETGSADGTSSRRSSGVHRRLSVGGALGNVQEDIAEAWLEEKAELEEMVEGFKDEAEKYLLEKEELEKQLELEKEERKRDQERWEDRMREAEQGIEVILTDLNKKLGAAQSKADKTEERAAQQIQQAERDVEEMRNELDVALDRATKAERLLESGKDLGGALKEANDRVVQVMNDLRNSNAQIKELEREVIRADHRIEDLEKDLREDKDIISNLEADLAAEAGILKQEREKAKTLEAAVHDLENEVDSTKEYVTELEEGAGIAMEQIEKLESDLSQAHSTIEAMNAAKEDSFKMIKDLEADLERLRDLNRQLEDAIDETEKKNSEDDEHINELQSKISSLERERDKFRQLADNAREPSVKLDSGPTEEDLEALEKELDDAHKEIARLSTLLSQSPARKAMDMARDTKLEMLEREKEELLERNKALRMTLNEFQTPHKVNNSTMISPIHRHVLNLSMKAPRTPGAPLRDMSWLNSTMNDPSVSPLIAEIHRLQQELEVANESIDDKLDKLEDAGMGVVGLTKKLEDARARISRLEDEVARLSRKEDRFVRRLSRTRCKKCNVKVDMSRVIADESSMDASPDSMMSEPPTPPTRTTEALKAQLQAANASLEHLREEMEELQADNKRLGGQIRNAKAEVRKVADGRKAGDKARNGIETELDRAKQTISHLEDALANERSKLRALSAEHDKAEKEKKHVLNDMQRTESDMEDVKDQLQKLKRENQELEKELRQNSTAEQKARLLETKVAENLDTIAQLRNERSLLSSDHKELQRRYSALSETVSRIREERAVHSTSHDVRKHKLDLQVLEIEELKQALESRSEQLHRAKQEKERIASEKSDVARTVASLEADLRRVRRDAEAFGHDLKILRAEKESLEAKLKEEAINGERTKKQSSTQVKLLNEQVESQKRKLAKALQEFEDHACTSDEHQVSTLKLQHNKECKGLMVQIRYLKAKYTRESSFRSDLTYQKDYLLVLLKQFEKSERNIVASIARIGFPAAPSRPKHGRKLKSVAIVVVFLNRTRKGKDEWKQQTAARASIQAALEDVRRRRALPSSSS</sequence>
<comment type="subcellular location">
    <subcellularLocation>
        <location evidence="1">Cytoplasm</location>
        <location evidence="1">Cytoskeleton</location>
        <location evidence="1">Microtubule organizing center</location>
    </subcellularLocation>
</comment>
<evidence type="ECO:0000313" key="10">
    <source>
        <dbReference type="Proteomes" id="UP000307440"/>
    </source>
</evidence>
<keyword evidence="4 6" id="KW-0175">Coiled coil</keyword>
<dbReference type="PANTHER" id="PTHR23159">
    <property type="entry name" value="CENTROSOMAL PROTEIN 2"/>
    <property type="match status" value="1"/>
</dbReference>
<evidence type="ECO:0000259" key="8">
    <source>
        <dbReference type="Pfam" id="PF10495"/>
    </source>
</evidence>
<evidence type="ECO:0000256" key="4">
    <source>
        <dbReference type="ARBA" id="ARBA00023054"/>
    </source>
</evidence>
<feature type="domain" description="Pericentrin/AKAP-450 centrosomal targeting" evidence="8">
    <location>
        <begin position="1196"/>
        <end position="1270"/>
    </location>
</feature>
<dbReference type="OrthoDB" id="2020852at2759"/>